<dbReference type="InterPro" id="IPR036291">
    <property type="entry name" value="NAD(P)-bd_dom_sf"/>
</dbReference>
<dbReference type="Pfam" id="PF00107">
    <property type="entry name" value="ADH_zinc_N"/>
    <property type="match status" value="1"/>
</dbReference>
<evidence type="ECO:0000256" key="2">
    <source>
        <dbReference type="ARBA" id="ARBA00022723"/>
    </source>
</evidence>
<dbReference type="KEGG" id="mshj:MSHI_16690"/>
<evidence type="ECO:0000256" key="1">
    <source>
        <dbReference type="ARBA" id="ARBA00001947"/>
    </source>
</evidence>
<dbReference type="GO" id="GO:0016491">
    <property type="term" value="F:oxidoreductase activity"/>
    <property type="evidence" value="ECO:0007669"/>
    <property type="project" value="UniProtKB-KW"/>
</dbReference>
<dbReference type="InterPro" id="IPR013154">
    <property type="entry name" value="ADH-like_N"/>
</dbReference>
<evidence type="ECO:0000313" key="8">
    <source>
        <dbReference type="EMBL" id="BBX73763.1"/>
    </source>
</evidence>
<dbReference type="EMBL" id="AP022575">
    <property type="protein sequence ID" value="BBX73763.1"/>
    <property type="molecule type" value="Genomic_DNA"/>
</dbReference>
<dbReference type="InterPro" id="IPR050129">
    <property type="entry name" value="Zn_alcohol_dh"/>
</dbReference>
<evidence type="ECO:0000259" key="7">
    <source>
        <dbReference type="Pfam" id="PF08240"/>
    </source>
</evidence>
<proteinExistence type="inferred from homology"/>
<keyword evidence="4" id="KW-0560">Oxidoreductase</keyword>
<keyword evidence="9" id="KW-1185">Reference proteome</keyword>
<dbReference type="Gene3D" id="3.90.180.10">
    <property type="entry name" value="Medium-chain alcohol dehydrogenases, catalytic domain"/>
    <property type="match status" value="1"/>
</dbReference>
<dbReference type="PROSITE" id="PS00059">
    <property type="entry name" value="ADH_ZINC"/>
    <property type="match status" value="1"/>
</dbReference>
<accession>A0A7I7MQG0</accession>
<evidence type="ECO:0000256" key="3">
    <source>
        <dbReference type="ARBA" id="ARBA00022833"/>
    </source>
</evidence>
<evidence type="ECO:0000313" key="9">
    <source>
        <dbReference type="Proteomes" id="UP000467236"/>
    </source>
</evidence>
<sequence length="367" mass="37915">MSAGGVARALVLAAPRRLTVREFPFPPIGEDDALLRVEACGLCGTDHEQYTGELAGGFAFVPGHETVGTITAIGPQAARRWGVSAGDRVAVEVFQSCRRCAPCRSGEYRRCVRHGLADMYGFIPVDRAPGLWGGYAEYQYLAPDSMVLPVADELSPQVATLFNPLGAGIRWGVTVPGTKPGDVVAVLGPGIRGLCAAAAAKEAGAAFVMVTGLGPRDAGRLALAPRFGADLVVDVAADDPVAALAQQTGGLADVVVDVTAKAPAAFAQAVALARPAGTVVVAGTRGFGSGAPGFSPDLVVVKELRVLGALGVDATAYRAALDLLVSARYPFEQLPRRCVRLEEVEELLATMAGERDGVPPVHGVLTP</sequence>
<dbReference type="SUPFAM" id="SSF51735">
    <property type="entry name" value="NAD(P)-binding Rossmann-fold domains"/>
    <property type="match status" value="1"/>
</dbReference>
<organism evidence="8 9">
    <name type="scientific">Mycobacterium shinjukuense</name>
    <dbReference type="NCBI Taxonomy" id="398694"/>
    <lineage>
        <taxon>Bacteria</taxon>
        <taxon>Bacillati</taxon>
        <taxon>Actinomycetota</taxon>
        <taxon>Actinomycetes</taxon>
        <taxon>Mycobacteriales</taxon>
        <taxon>Mycobacteriaceae</taxon>
        <taxon>Mycobacterium</taxon>
    </lineage>
</organism>
<evidence type="ECO:0000259" key="6">
    <source>
        <dbReference type="Pfam" id="PF00107"/>
    </source>
</evidence>
<dbReference type="InterPro" id="IPR002328">
    <property type="entry name" value="ADH_Zn_CS"/>
</dbReference>
<dbReference type="PANTHER" id="PTHR43401:SF2">
    <property type="entry name" value="L-THREONINE 3-DEHYDROGENASE"/>
    <property type="match status" value="1"/>
</dbReference>
<dbReference type="SUPFAM" id="SSF50129">
    <property type="entry name" value="GroES-like"/>
    <property type="match status" value="1"/>
</dbReference>
<dbReference type="Gene3D" id="3.40.50.720">
    <property type="entry name" value="NAD(P)-binding Rossmann-like Domain"/>
    <property type="match status" value="1"/>
</dbReference>
<name>A0A7I7MQG0_9MYCO</name>
<comment type="cofactor">
    <cofactor evidence="1 5">
        <name>Zn(2+)</name>
        <dbReference type="ChEBI" id="CHEBI:29105"/>
    </cofactor>
</comment>
<protein>
    <submittedName>
        <fullName evidence="8">Alcohol dehydrogenase</fullName>
    </submittedName>
</protein>
<dbReference type="PANTHER" id="PTHR43401">
    <property type="entry name" value="L-THREONINE 3-DEHYDROGENASE"/>
    <property type="match status" value="1"/>
</dbReference>
<dbReference type="RefSeq" id="WP_083045989.1">
    <property type="nucleotide sequence ID" value="NZ_AP022575.1"/>
</dbReference>
<dbReference type="OrthoDB" id="9797931at2"/>
<dbReference type="Proteomes" id="UP000467236">
    <property type="component" value="Chromosome"/>
</dbReference>
<feature type="domain" description="Alcohol dehydrogenase-like N-terminal" evidence="7">
    <location>
        <begin position="29"/>
        <end position="150"/>
    </location>
</feature>
<reference evidence="8 9" key="1">
    <citation type="journal article" date="2019" name="Emerg. Microbes Infect.">
        <title>Comprehensive subspecies identification of 175 nontuberculous mycobacteria species based on 7547 genomic profiles.</title>
        <authorList>
            <person name="Matsumoto Y."/>
            <person name="Kinjo T."/>
            <person name="Motooka D."/>
            <person name="Nabeya D."/>
            <person name="Jung N."/>
            <person name="Uechi K."/>
            <person name="Horii T."/>
            <person name="Iida T."/>
            <person name="Fujita J."/>
            <person name="Nakamura S."/>
        </authorList>
    </citation>
    <scope>NUCLEOTIDE SEQUENCE [LARGE SCALE GENOMIC DNA]</scope>
    <source>
        <strain evidence="8 9">JCM 14233</strain>
    </source>
</reference>
<feature type="domain" description="Alcohol dehydrogenase-like C-terminal" evidence="6">
    <location>
        <begin position="193"/>
        <end position="325"/>
    </location>
</feature>
<evidence type="ECO:0000256" key="4">
    <source>
        <dbReference type="ARBA" id="ARBA00023002"/>
    </source>
</evidence>
<dbReference type="InterPro" id="IPR013149">
    <property type="entry name" value="ADH-like_C"/>
</dbReference>
<dbReference type="InterPro" id="IPR011032">
    <property type="entry name" value="GroES-like_sf"/>
</dbReference>
<gene>
    <name evidence="8" type="primary">adh</name>
    <name evidence="8" type="ORF">MSHI_16690</name>
</gene>
<dbReference type="GO" id="GO:0008270">
    <property type="term" value="F:zinc ion binding"/>
    <property type="evidence" value="ECO:0007669"/>
    <property type="project" value="InterPro"/>
</dbReference>
<evidence type="ECO:0000256" key="5">
    <source>
        <dbReference type="RuleBase" id="RU361277"/>
    </source>
</evidence>
<dbReference type="AlphaFoldDB" id="A0A7I7MQG0"/>
<keyword evidence="3 5" id="KW-0862">Zinc</keyword>
<dbReference type="Pfam" id="PF08240">
    <property type="entry name" value="ADH_N"/>
    <property type="match status" value="1"/>
</dbReference>
<comment type="similarity">
    <text evidence="5">Belongs to the zinc-containing alcohol dehydrogenase family.</text>
</comment>
<keyword evidence="2 5" id="KW-0479">Metal-binding</keyword>